<organism evidence="1 2">
    <name type="scientific">Popillia japonica</name>
    <name type="common">Japanese beetle</name>
    <dbReference type="NCBI Taxonomy" id="7064"/>
    <lineage>
        <taxon>Eukaryota</taxon>
        <taxon>Metazoa</taxon>
        <taxon>Ecdysozoa</taxon>
        <taxon>Arthropoda</taxon>
        <taxon>Hexapoda</taxon>
        <taxon>Insecta</taxon>
        <taxon>Pterygota</taxon>
        <taxon>Neoptera</taxon>
        <taxon>Endopterygota</taxon>
        <taxon>Coleoptera</taxon>
        <taxon>Polyphaga</taxon>
        <taxon>Scarabaeiformia</taxon>
        <taxon>Scarabaeidae</taxon>
        <taxon>Rutelinae</taxon>
        <taxon>Popillia</taxon>
    </lineage>
</organism>
<dbReference type="EMBL" id="JASPKY010000508">
    <property type="protein sequence ID" value="KAK9694587.1"/>
    <property type="molecule type" value="Genomic_DNA"/>
</dbReference>
<dbReference type="AlphaFoldDB" id="A0AAW1IWU6"/>
<evidence type="ECO:0000313" key="2">
    <source>
        <dbReference type="Proteomes" id="UP001458880"/>
    </source>
</evidence>
<name>A0AAW1IWU6_POPJA</name>
<evidence type="ECO:0000313" key="1">
    <source>
        <dbReference type="EMBL" id="KAK9694587.1"/>
    </source>
</evidence>
<protein>
    <submittedName>
        <fullName evidence="1">Uncharacterized protein</fullName>
    </submittedName>
</protein>
<gene>
    <name evidence="1" type="ORF">QE152_g33455</name>
</gene>
<proteinExistence type="predicted"/>
<dbReference type="Proteomes" id="UP001458880">
    <property type="component" value="Unassembled WGS sequence"/>
</dbReference>
<comment type="caution">
    <text evidence="1">The sequence shown here is derived from an EMBL/GenBank/DDBJ whole genome shotgun (WGS) entry which is preliminary data.</text>
</comment>
<accession>A0AAW1IWU6</accession>
<reference evidence="1 2" key="1">
    <citation type="journal article" date="2024" name="BMC Genomics">
        <title>De novo assembly and annotation of Popillia japonica's genome with initial clues to its potential as an invasive pest.</title>
        <authorList>
            <person name="Cucini C."/>
            <person name="Boschi S."/>
            <person name="Funari R."/>
            <person name="Cardaioli E."/>
            <person name="Iannotti N."/>
            <person name="Marturano G."/>
            <person name="Paoli F."/>
            <person name="Bruttini M."/>
            <person name="Carapelli A."/>
            <person name="Frati F."/>
            <person name="Nardi F."/>
        </authorList>
    </citation>
    <scope>NUCLEOTIDE SEQUENCE [LARGE SCALE GENOMIC DNA]</scope>
    <source>
        <strain evidence="1">DMR45628</strain>
    </source>
</reference>
<keyword evidence="2" id="KW-1185">Reference proteome</keyword>
<sequence length="117" mass="13162">MQVVEHDRLLSAPWPSSGRRRRRPSQQMPVRVRIDSCGQEYVRGDDSVGGRVQTIPSQQMPVRVRIDSCGQEYVRGDDSVGGRVQTIVPDSCYEDDIVIVGCDDGTILLSLLCYYFI</sequence>